<dbReference type="GO" id="GO:0005576">
    <property type="term" value="C:extracellular region"/>
    <property type="evidence" value="ECO:0007669"/>
    <property type="project" value="UniProtKB-SubCell"/>
</dbReference>
<feature type="compositionally biased region" description="Basic and acidic residues" evidence="23">
    <location>
        <begin position="277"/>
        <end position="287"/>
    </location>
</feature>
<dbReference type="FunCoup" id="A0A2J7PH31">
    <property type="interactions" value="955"/>
</dbReference>
<sequence>MSNTSKISSVCKMAVKVCSRLVKHSLFMLIFEICIVVGKQKVVQLNEDNWKEMLDKEWMVEFYAPWCPACKALQPLWEEFSTWSEDLSIKVGQVDVTTSPGLSGRFMVTALPTIFHVLNGEFRQYRGARDKDAFISFIEDEKWKTVDAIPSWKSPASFQMSVVSYFFKLSQVLRAVHNNLMEEYGMPTWCSYLIFAVATIIIGALLGLVLVCLIDLIYPPKPVLVQSKTEPELEKEKGEQESGGKEPSGDELDDDIIKDDVDEEGSDAVATQSGSDTETKGEEENSNVRKRKARKAD</sequence>
<keyword evidence="4" id="KW-0813">Transport</keyword>
<dbReference type="GO" id="GO:0015036">
    <property type="term" value="F:disulfide oxidoreductase activity"/>
    <property type="evidence" value="ECO:0007669"/>
    <property type="project" value="TreeGrafter"/>
</dbReference>
<keyword evidence="8" id="KW-0732">Signal</keyword>
<feature type="compositionally biased region" description="Basic residues" evidence="23">
    <location>
        <begin position="288"/>
        <end position="297"/>
    </location>
</feature>
<evidence type="ECO:0000256" key="20">
    <source>
        <dbReference type="ARBA" id="ARBA00072260"/>
    </source>
</evidence>
<evidence type="ECO:0000256" key="13">
    <source>
        <dbReference type="ARBA" id="ARBA00023136"/>
    </source>
</evidence>
<dbReference type="AlphaFoldDB" id="A0A2J7PH31"/>
<dbReference type="PANTHER" id="PTHR46107:SF3">
    <property type="entry name" value="THIOREDOXIN DOMAIN-CONTAINING PROTEIN"/>
    <property type="match status" value="1"/>
</dbReference>
<dbReference type="GO" id="GO:0031966">
    <property type="term" value="C:mitochondrial membrane"/>
    <property type="evidence" value="ECO:0007669"/>
    <property type="project" value="UniProtKB-SubCell"/>
</dbReference>
<comment type="subunit">
    <text evidence="19">Interacts with ATP2A2.</text>
</comment>
<keyword evidence="10" id="KW-0249">Electron transport</keyword>
<comment type="subcellular location">
    <subcellularLocation>
        <location evidence="1">Endoplasmic reticulum membrane</location>
        <topology evidence="1">Single-pass type I membrane protein</topology>
    </subcellularLocation>
    <subcellularLocation>
        <location evidence="2">Mitochondrion membrane</location>
        <topology evidence="2">Single-pass type I membrane protein</topology>
    </subcellularLocation>
    <subcellularLocation>
        <location evidence="3">Secreted</location>
    </subcellularLocation>
</comment>
<evidence type="ECO:0000256" key="16">
    <source>
        <dbReference type="ARBA" id="ARBA00023235"/>
    </source>
</evidence>
<proteinExistence type="predicted"/>
<dbReference type="OrthoDB" id="7869097at2759"/>
<dbReference type="InterPro" id="IPR017937">
    <property type="entry name" value="Thioredoxin_CS"/>
</dbReference>
<evidence type="ECO:0000256" key="23">
    <source>
        <dbReference type="SAM" id="MobiDB-lite"/>
    </source>
</evidence>
<feature type="compositionally biased region" description="Basic and acidic residues" evidence="23">
    <location>
        <begin position="229"/>
        <end position="248"/>
    </location>
</feature>
<dbReference type="InParanoid" id="A0A2J7PH31"/>
<evidence type="ECO:0000256" key="7">
    <source>
        <dbReference type="ARBA" id="ARBA00022692"/>
    </source>
</evidence>
<evidence type="ECO:0000256" key="14">
    <source>
        <dbReference type="ARBA" id="ARBA00023139"/>
    </source>
</evidence>
<dbReference type="InterPro" id="IPR052454">
    <property type="entry name" value="TMX_domain-containing"/>
</dbReference>
<keyword evidence="7 24" id="KW-0812">Transmembrane</keyword>
<keyword evidence="15" id="KW-1015">Disulfide bond</keyword>
<evidence type="ECO:0000256" key="10">
    <source>
        <dbReference type="ARBA" id="ARBA00022982"/>
    </source>
</evidence>
<accession>A0A2J7PH31</accession>
<keyword evidence="13 24" id="KW-0472">Membrane</keyword>
<organism evidence="26 27">
    <name type="scientific">Cryptotermes secundus</name>
    <dbReference type="NCBI Taxonomy" id="105785"/>
    <lineage>
        <taxon>Eukaryota</taxon>
        <taxon>Metazoa</taxon>
        <taxon>Ecdysozoa</taxon>
        <taxon>Arthropoda</taxon>
        <taxon>Hexapoda</taxon>
        <taxon>Insecta</taxon>
        <taxon>Pterygota</taxon>
        <taxon>Neoptera</taxon>
        <taxon>Polyneoptera</taxon>
        <taxon>Dictyoptera</taxon>
        <taxon>Blattodea</taxon>
        <taxon>Blattoidea</taxon>
        <taxon>Termitoidae</taxon>
        <taxon>Kalotermitidae</taxon>
        <taxon>Cryptotermitinae</taxon>
        <taxon>Cryptotermes</taxon>
    </lineage>
</organism>
<keyword evidence="12" id="KW-0496">Mitochondrion</keyword>
<evidence type="ECO:0000256" key="21">
    <source>
        <dbReference type="ARBA" id="ARBA00075863"/>
    </source>
</evidence>
<keyword evidence="27" id="KW-1185">Reference proteome</keyword>
<dbReference type="SUPFAM" id="SSF52833">
    <property type="entry name" value="Thioredoxin-like"/>
    <property type="match status" value="1"/>
</dbReference>
<evidence type="ECO:0000256" key="8">
    <source>
        <dbReference type="ARBA" id="ARBA00022729"/>
    </source>
</evidence>
<evidence type="ECO:0000256" key="19">
    <source>
        <dbReference type="ARBA" id="ARBA00062962"/>
    </source>
</evidence>
<keyword evidence="11 24" id="KW-1133">Transmembrane helix</keyword>
<evidence type="ECO:0000256" key="3">
    <source>
        <dbReference type="ARBA" id="ARBA00004613"/>
    </source>
</evidence>
<evidence type="ECO:0000256" key="9">
    <source>
        <dbReference type="ARBA" id="ARBA00022824"/>
    </source>
</evidence>
<evidence type="ECO:0000313" key="26">
    <source>
        <dbReference type="EMBL" id="PNF15645.1"/>
    </source>
</evidence>
<evidence type="ECO:0000256" key="11">
    <source>
        <dbReference type="ARBA" id="ARBA00022989"/>
    </source>
</evidence>
<evidence type="ECO:0000256" key="22">
    <source>
        <dbReference type="ARBA" id="ARBA00076905"/>
    </source>
</evidence>
<dbReference type="Proteomes" id="UP000235965">
    <property type="component" value="Unassembled WGS sequence"/>
</dbReference>
<feature type="compositionally biased region" description="Acidic residues" evidence="23">
    <location>
        <begin position="249"/>
        <end position="266"/>
    </location>
</feature>
<evidence type="ECO:0000313" key="27">
    <source>
        <dbReference type="Proteomes" id="UP000235965"/>
    </source>
</evidence>
<evidence type="ECO:0000256" key="1">
    <source>
        <dbReference type="ARBA" id="ARBA00004115"/>
    </source>
</evidence>
<feature type="domain" description="Thioredoxin" evidence="25">
    <location>
        <begin position="22"/>
        <end position="143"/>
    </location>
</feature>
<keyword evidence="16" id="KW-0413">Isomerase</keyword>
<keyword evidence="6" id="KW-0597">Phosphoprotein</keyword>
<evidence type="ECO:0000256" key="5">
    <source>
        <dbReference type="ARBA" id="ARBA00022525"/>
    </source>
</evidence>
<evidence type="ECO:0000256" key="4">
    <source>
        <dbReference type="ARBA" id="ARBA00022448"/>
    </source>
</evidence>
<evidence type="ECO:0000256" key="17">
    <source>
        <dbReference type="ARBA" id="ARBA00023284"/>
    </source>
</evidence>
<reference evidence="26 27" key="1">
    <citation type="submission" date="2017-12" db="EMBL/GenBank/DDBJ databases">
        <title>Hemimetabolous genomes reveal molecular basis of termite eusociality.</title>
        <authorList>
            <person name="Harrison M.C."/>
            <person name="Jongepier E."/>
            <person name="Robertson H.M."/>
            <person name="Arning N."/>
            <person name="Bitard-Feildel T."/>
            <person name="Chao H."/>
            <person name="Childers C.P."/>
            <person name="Dinh H."/>
            <person name="Doddapaneni H."/>
            <person name="Dugan S."/>
            <person name="Gowin J."/>
            <person name="Greiner C."/>
            <person name="Han Y."/>
            <person name="Hu H."/>
            <person name="Hughes D.S.T."/>
            <person name="Huylmans A.-K."/>
            <person name="Kemena C."/>
            <person name="Kremer L.P.M."/>
            <person name="Lee S.L."/>
            <person name="Lopez-Ezquerra A."/>
            <person name="Mallet L."/>
            <person name="Monroy-Kuhn J.M."/>
            <person name="Moser A."/>
            <person name="Murali S.C."/>
            <person name="Muzny D.M."/>
            <person name="Otani S."/>
            <person name="Piulachs M.-D."/>
            <person name="Poelchau M."/>
            <person name="Qu J."/>
            <person name="Schaub F."/>
            <person name="Wada-Katsumata A."/>
            <person name="Worley K.C."/>
            <person name="Xie Q."/>
            <person name="Ylla G."/>
            <person name="Poulsen M."/>
            <person name="Gibbs R.A."/>
            <person name="Schal C."/>
            <person name="Richards S."/>
            <person name="Belles X."/>
            <person name="Korb J."/>
            <person name="Bornberg-Bauer E."/>
        </authorList>
    </citation>
    <scope>NUCLEOTIDE SEQUENCE [LARGE SCALE GENOMIC DNA]</scope>
    <source>
        <tissue evidence="26">Whole body</tissue>
    </source>
</reference>
<keyword evidence="5" id="KW-0964">Secreted</keyword>
<dbReference type="PANTHER" id="PTHR46107">
    <property type="entry name" value="DUMPY: SHORTER THAN WILD-TYPE"/>
    <property type="match status" value="1"/>
</dbReference>
<name>A0A2J7PH31_9NEOP</name>
<evidence type="ECO:0000256" key="2">
    <source>
        <dbReference type="ARBA" id="ARBA00004583"/>
    </source>
</evidence>
<dbReference type="CDD" id="cd02994">
    <property type="entry name" value="PDI_a_TMX"/>
    <property type="match status" value="1"/>
</dbReference>
<dbReference type="STRING" id="105785.A0A2J7PH31"/>
<feature type="transmembrane region" description="Helical" evidence="24">
    <location>
        <begin position="192"/>
        <end position="218"/>
    </location>
</feature>
<evidence type="ECO:0000259" key="25">
    <source>
        <dbReference type="PROSITE" id="PS51352"/>
    </source>
</evidence>
<dbReference type="EMBL" id="NEVH01025150">
    <property type="protein sequence ID" value="PNF15645.1"/>
    <property type="molecule type" value="Genomic_DNA"/>
</dbReference>
<protein>
    <recommendedName>
        <fullName evidence="20">Thioredoxin-related transmembrane protein 1</fullName>
    </recommendedName>
    <alternativeName>
        <fullName evidence="22">Protein disulfide-isomerase TMX1</fullName>
    </alternativeName>
    <alternativeName>
        <fullName evidence="21">Thioredoxin domain-containing protein 1</fullName>
    </alternativeName>
</protein>
<dbReference type="FunFam" id="3.40.30.10:FF:000117">
    <property type="entry name" value="thioredoxin-related transmembrane protein 1"/>
    <property type="match status" value="1"/>
</dbReference>
<comment type="caution">
    <text evidence="26">The sequence shown here is derived from an EMBL/GenBank/DDBJ whole genome shotgun (WGS) entry which is preliminary data.</text>
</comment>
<dbReference type="Pfam" id="PF00085">
    <property type="entry name" value="Thioredoxin"/>
    <property type="match status" value="1"/>
</dbReference>
<dbReference type="InterPro" id="IPR036249">
    <property type="entry name" value="Thioredoxin-like_sf"/>
</dbReference>
<dbReference type="PROSITE" id="PS51352">
    <property type="entry name" value="THIOREDOXIN_2"/>
    <property type="match status" value="1"/>
</dbReference>
<keyword evidence="18" id="KW-0449">Lipoprotein</keyword>
<gene>
    <name evidence="26" type="ORF">B7P43_G15600</name>
</gene>
<dbReference type="InterPro" id="IPR013766">
    <property type="entry name" value="Thioredoxin_domain"/>
</dbReference>
<evidence type="ECO:0000256" key="15">
    <source>
        <dbReference type="ARBA" id="ARBA00023157"/>
    </source>
</evidence>
<dbReference type="Gene3D" id="3.40.30.10">
    <property type="entry name" value="Glutaredoxin"/>
    <property type="match status" value="1"/>
</dbReference>
<evidence type="ECO:0000256" key="6">
    <source>
        <dbReference type="ARBA" id="ARBA00022553"/>
    </source>
</evidence>
<feature type="region of interest" description="Disordered" evidence="23">
    <location>
        <begin position="229"/>
        <end position="297"/>
    </location>
</feature>
<evidence type="ECO:0000256" key="18">
    <source>
        <dbReference type="ARBA" id="ARBA00023288"/>
    </source>
</evidence>
<keyword evidence="14" id="KW-0564">Palmitate</keyword>
<keyword evidence="9" id="KW-0256">Endoplasmic reticulum</keyword>
<evidence type="ECO:0000256" key="24">
    <source>
        <dbReference type="SAM" id="Phobius"/>
    </source>
</evidence>
<dbReference type="GO" id="GO:0003756">
    <property type="term" value="F:protein disulfide isomerase activity"/>
    <property type="evidence" value="ECO:0007669"/>
    <property type="project" value="UniProtKB-ARBA"/>
</dbReference>
<dbReference type="PROSITE" id="PS00194">
    <property type="entry name" value="THIOREDOXIN_1"/>
    <property type="match status" value="1"/>
</dbReference>
<dbReference type="GO" id="GO:0005789">
    <property type="term" value="C:endoplasmic reticulum membrane"/>
    <property type="evidence" value="ECO:0007669"/>
    <property type="project" value="UniProtKB-SubCell"/>
</dbReference>
<keyword evidence="17" id="KW-0676">Redox-active center</keyword>
<evidence type="ECO:0000256" key="12">
    <source>
        <dbReference type="ARBA" id="ARBA00023128"/>
    </source>
</evidence>